<evidence type="ECO:0000313" key="5">
    <source>
        <dbReference type="EMBL" id="GAX11012.1"/>
    </source>
</evidence>
<dbReference type="EMBL" id="BDSP01000032">
    <property type="protein sequence ID" value="GAX11012.1"/>
    <property type="molecule type" value="Genomic_DNA"/>
</dbReference>
<evidence type="ECO:0000313" key="6">
    <source>
        <dbReference type="Proteomes" id="UP000198406"/>
    </source>
</evidence>
<feature type="chain" id="PRO_5012419062" description="Endonuclease I" evidence="4">
    <location>
        <begin position="25"/>
        <end position="660"/>
    </location>
</feature>
<dbReference type="InterPro" id="IPR044925">
    <property type="entry name" value="His-Me_finger_sf"/>
</dbReference>
<feature type="region of interest" description="Disordered" evidence="3">
    <location>
        <begin position="331"/>
        <end position="406"/>
    </location>
</feature>
<dbReference type="Proteomes" id="UP000198406">
    <property type="component" value="Unassembled WGS sequence"/>
</dbReference>
<evidence type="ECO:0000256" key="2">
    <source>
        <dbReference type="ARBA" id="ARBA00022801"/>
    </source>
</evidence>
<dbReference type="PANTHER" id="PTHR33607">
    <property type="entry name" value="ENDONUCLEASE-1"/>
    <property type="match status" value="1"/>
</dbReference>
<keyword evidence="4" id="KW-0732">Signal</keyword>
<dbReference type="Pfam" id="PF04231">
    <property type="entry name" value="Endonuclease_1"/>
    <property type="match status" value="1"/>
</dbReference>
<name>A0A1Z5JAU5_FISSO</name>
<reference evidence="5 6" key="1">
    <citation type="journal article" date="2015" name="Plant Cell">
        <title>Oil accumulation by the oleaginous diatom Fistulifera solaris as revealed by the genome and transcriptome.</title>
        <authorList>
            <person name="Tanaka T."/>
            <person name="Maeda Y."/>
            <person name="Veluchamy A."/>
            <person name="Tanaka M."/>
            <person name="Abida H."/>
            <person name="Marechal E."/>
            <person name="Bowler C."/>
            <person name="Muto M."/>
            <person name="Sunaga Y."/>
            <person name="Tanaka M."/>
            <person name="Yoshino T."/>
            <person name="Taniguchi T."/>
            <person name="Fukuda Y."/>
            <person name="Nemoto M."/>
            <person name="Matsumoto M."/>
            <person name="Wong P.S."/>
            <person name="Aburatani S."/>
            <person name="Fujibuchi W."/>
        </authorList>
    </citation>
    <scope>NUCLEOTIDE SEQUENCE [LARGE SCALE GENOMIC DNA]</scope>
    <source>
        <strain evidence="5 6">JPCC DA0580</strain>
    </source>
</reference>
<keyword evidence="2" id="KW-0378">Hydrolase</keyword>
<dbReference type="OrthoDB" id="423935at2759"/>
<feature type="compositionally biased region" description="Polar residues" evidence="3">
    <location>
        <begin position="331"/>
        <end position="342"/>
    </location>
</feature>
<evidence type="ECO:0000256" key="1">
    <source>
        <dbReference type="ARBA" id="ARBA00022722"/>
    </source>
</evidence>
<dbReference type="GO" id="GO:0004518">
    <property type="term" value="F:nuclease activity"/>
    <property type="evidence" value="ECO:0007669"/>
    <property type="project" value="UniProtKB-KW"/>
</dbReference>
<accession>A0A1Z5JAU5</accession>
<organism evidence="5 6">
    <name type="scientific">Fistulifera solaris</name>
    <name type="common">Oleaginous diatom</name>
    <dbReference type="NCBI Taxonomy" id="1519565"/>
    <lineage>
        <taxon>Eukaryota</taxon>
        <taxon>Sar</taxon>
        <taxon>Stramenopiles</taxon>
        <taxon>Ochrophyta</taxon>
        <taxon>Bacillariophyta</taxon>
        <taxon>Bacillariophyceae</taxon>
        <taxon>Bacillariophycidae</taxon>
        <taxon>Naviculales</taxon>
        <taxon>Naviculaceae</taxon>
        <taxon>Fistulifera</taxon>
    </lineage>
</organism>
<dbReference type="PANTHER" id="PTHR33607:SF2">
    <property type="entry name" value="ENDONUCLEASE-1"/>
    <property type="match status" value="1"/>
</dbReference>
<comment type="caution">
    <text evidence="5">The sequence shown here is derived from an EMBL/GenBank/DDBJ whole genome shotgun (WGS) entry which is preliminary data.</text>
</comment>
<keyword evidence="1" id="KW-0540">Nuclease</keyword>
<evidence type="ECO:0000256" key="3">
    <source>
        <dbReference type="SAM" id="MobiDB-lite"/>
    </source>
</evidence>
<feature type="signal peptide" evidence="4">
    <location>
        <begin position="1"/>
        <end position="24"/>
    </location>
</feature>
<keyword evidence="6" id="KW-1185">Reference proteome</keyword>
<evidence type="ECO:0000256" key="4">
    <source>
        <dbReference type="SAM" id="SignalP"/>
    </source>
</evidence>
<sequence>MSKINWKSLLLFGLVAAAKGSTNGVSISSKRFSGCSKGNYYDGVNVEDRDQLEALVTSTHRRVLPYTSSNGGDDVWLAMRELHPGKTSDTVRLIYSQTDMAISLQGELDGWNREHLWPRSYGVGDSGADYTDVHSIVPSDWNVNTVRANKYFGTCADSSESQPTTYNACIQPAHSSAALDTQTDAQTFLPPASVRGDIARALMYMDVRYSGAQEGETDLILTDCPGELDNSMGFLSQLLQWHVEDPVNEEERTRNADICTCWQGNRNPFIDFPDLAMTHFASLRHQRCEGGVAELVASDEVDENAGDGDEQAINAGAENGVTLDESEAVSNTDLGNEQSGADSGTAADENGEETDSVGAEDSNATASDADESINDADTNGSENRNGTHTYGGEEVEDDGQRPFVLDNSVSCPGPGSIMVVGFNSDYPDTLALVALERLSQGTTLYITDNGWTGTDFRDTEGYLKLEVPSEGIAAGAVFGYSQNTTDGGEFSENNWESVRGNFDLSLSGDTILVVCDDNREHVNFLTGLTFGGRWFNAGGDTTYSALPEMLEQFNYSYVTLSRYDSYRYKGSTSETAYRLREAIANPDNWESVSDLRYDNLSSLSFEVLPAAADEGDDSSSPISDPQIDSVQISSDAQCLCWNVLLGALLLGLHVAVLAGC</sequence>
<gene>
    <name evidence="5" type="ORF">FisN_2Lh541</name>
</gene>
<protein>
    <recommendedName>
        <fullName evidence="7">Endonuclease I</fullName>
    </recommendedName>
</protein>
<dbReference type="SUPFAM" id="SSF54060">
    <property type="entry name" value="His-Me finger endonucleases"/>
    <property type="match status" value="1"/>
</dbReference>
<dbReference type="AlphaFoldDB" id="A0A1Z5JAU5"/>
<dbReference type="InParanoid" id="A0A1Z5JAU5"/>
<dbReference type="GO" id="GO:0016787">
    <property type="term" value="F:hydrolase activity"/>
    <property type="evidence" value="ECO:0007669"/>
    <property type="project" value="UniProtKB-KW"/>
</dbReference>
<feature type="compositionally biased region" description="Polar residues" evidence="3">
    <location>
        <begin position="375"/>
        <end position="388"/>
    </location>
</feature>
<dbReference type="InterPro" id="IPR007346">
    <property type="entry name" value="Endonuclease-I"/>
</dbReference>
<proteinExistence type="predicted"/>
<evidence type="ECO:0008006" key="7">
    <source>
        <dbReference type="Google" id="ProtNLM"/>
    </source>
</evidence>